<gene>
    <name evidence="2" type="ORF">H4R34_002579</name>
</gene>
<dbReference type="EMBL" id="JANBQB010000184">
    <property type="protein sequence ID" value="KAJ1980121.1"/>
    <property type="molecule type" value="Genomic_DNA"/>
</dbReference>
<organism evidence="2 3">
    <name type="scientific">Dimargaris verticillata</name>
    <dbReference type="NCBI Taxonomy" id="2761393"/>
    <lineage>
        <taxon>Eukaryota</taxon>
        <taxon>Fungi</taxon>
        <taxon>Fungi incertae sedis</taxon>
        <taxon>Zoopagomycota</taxon>
        <taxon>Kickxellomycotina</taxon>
        <taxon>Dimargaritomycetes</taxon>
        <taxon>Dimargaritales</taxon>
        <taxon>Dimargaritaceae</taxon>
        <taxon>Dimargaris</taxon>
    </lineage>
</organism>
<dbReference type="PANTHER" id="PTHR13192:SF3">
    <property type="entry name" value="COBALAMIN TRAFFICKING PROTEIN CBLD"/>
    <property type="match status" value="1"/>
</dbReference>
<dbReference type="GO" id="GO:0009235">
    <property type="term" value="P:cobalamin metabolic process"/>
    <property type="evidence" value="ECO:0007669"/>
    <property type="project" value="InterPro"/>
</dbReference>
<evidence type="ECO:0000256" key="1">
    <source>
        <dbReference type="SAM" id="MobiDB-lite"/>
    </source>
</evidence>
<dbReference type="Proteomes" id="UP001151582">
    <property type="component" value="Unassembled WGS sequence"/>
</dbReference>
<evidence type="ECO:0000313" key="2">
    <source>
        <dbReference type="EMBL" id="KAJ1980121.1"/>
    </source>
</evidence>
<dbReference type="OrthoDB" id="10263782at2759"/>
<proteinExistence type="predicted"/>
<dbReference type="AlphaFoldDB" id="A0A9W8B985"/>
<keyword evidence="3" id="KW-1185">Reference proteome</keyword>
<reference evidence="2" key="1">
    <citation type="submission" date="2022-07" db="EMBL/GenBank/DDBJ databases">
        <title>Phylogenomic reconstructions and comparative analyses of Kickxellomycotina fungi.</title>
        <authorList>
            <person name="Reynolds N.K."/>
            <person name="Stajich J.E."/>
            <person name="Barry K."/>
            <person name="Grigoriev I.V."/>
            <person name="Crous P."/>
            <person name="Smith M.E."/>
        </authorList>
    </citation>
    <scope>NUCLEOTIDE SEQUENCE</scope>
    <source>
        <strain evidence="2">RSA 567</strain>
    </source>
</reference>
<dbReference type="InterPro" id="IPR019362">
    <property type="entry name" value="MMADHC"/>
</dbReference>
<protein>
    <submittedName>
        <fullName evidence="2">Uncharacterized protein</fullName>
    </submittedName>
</protein>
<sequence>QFDPAMTIPERSPATHATNTPKSSRHTTRHTLVSPRLATFDLFAAPPTPIVTPASVNGNEVNSTPATVTLEYSVHRCSSRFYRELGLTFPHLRSPHSSAHQPSAASLTNTNGSNSCDNPLLIVPTFQHTSQSLVAIGPEVEDEKNEKLLHFFAWGNAVVAHLRKRGYWADMTDPCSGYPVHSPRGPSFYPDIAGCQYLLKYSVMTTNSCCVMVHPRWGTNFYPATLFTTAPAKVLESVLAMMTIRAQASK</sequence>
<dbReference type="Pfam" id="PF10229">
    <property type="entry name" value="MMADHC"/>
    <property type="match status" value="1"/>
</dbReference>
<evidence type="ECO:0000313" key="3">
    <source>
        <dbReference type="Proteomes" id="UP001151582"/>
    </source>
</evidence>
<feature type="region of interest" description="Disordered" evidence="1">
    <location>
        <begin position="1"/>
        <end position="29"/>
    </location>
</feature>
<accession>A0A9W8B985</accession>
<comment type="caution">
    <text evidence="2">The sequence shown here is derived from an EMBL/GenBank/DDBJ whole genome shotgun (WGS) entry which is preliminary data.</text>
</comment>
<feature type="non-terminal residue" evidence="2">
    <location>
        <position position="1"/>
    </location>
</feature>
<name>A0A9W8B985_9FUNG</name>
<dbReference type="PANTHER" id="PTHR13192">
    <property type="entry name" value="MY011 PROTEIN"/>
    <property type="match status" value="1"/>
</dbReference>